<name>A0A0H3KXV9_PANAA</name>
<dbReference type="EMBL" id="AP012032">
    <property type="protein sequence ID" value="BAK10473.1"/>
    <property type="molecule type" value="Genomic_DNA"/>
</dbReference>
<sequence>MMLKAISLARKISKIEALILTIRKGIIMITDITIRYASNISFKNEIANFDSLGVAGENISAVSWEIKNMKRSDGTLTIIKEMVKKLSTSADIETIYIYIQLSGKQPDTRLIRYKKTWGLLKSRGYNFDFMSNKNDFIFNYGDGLALSGTASFDVSLLDNLSKLIKDEKKIFFAIAPSGKKELEVANIKSELEWMNNFWSLNGVVFLTLGLLDEMDCEVVALGKKTVIQGLK</sequence>
<reference evidence="2" key="1">
    <citation type="journal article" date="2012" name="Appl. Microbiol. Biotechnol.">
        <title>The complete genome sequence of Pantoea ananatis AJ13355, an organism with great biotechnological potential.</title>
        <authorList>
            <person name="Hara Y."/>
            <person name="Kadotani N."/>
            <person name="Izui H."/>
            <person name="Katashkina J.I."/>
            <person name="Kuvaeva T.M."/>
            <person name="Andreeva I.G."/>
            <person name="Golubeva L.I."/>
            <person name="Malko D.B."/>
            <person name="Makeev V.J."/>
            <person name="Mashko S.V."/>
            <person name="Kozlov Y.I."/>
        </authorList>
    </citation>
    <scope>NUCLEOTIDE SEQUENCE [LARGE SCALE GENOMIC DNA]</scope>
    <source>
        <strain evidence="2">AJ13355</strain>
    </source>
</reference>
<gene>
    <name evidence="1" type="ordered locus">PAJ_0393</name>
</gene>
<dbReference type="HOGENOM" id="CLU_104603_0_0_6"/>
<proteinExistence type="predicted"/>
<dbReference type="Proteomes" id="UP000006690">
    <property type="component" value="Chromosome"/>
</dbReference>
<dbReference type="AlphaFoldDB" id="A0A0H3KXV9"/>
<accession>A0A0H3KXV9</accession>
<dbReference type="KEGG" id="paj:PAJ_0393"/>
<evidence type="ECO:0000313" key="2">
    <source>
        <dbReference type="Proteomes" id="UP000006690"/>
    </source>
</evidence>
<organism evidence="1 2">
    <name type="scientific">Pantoea ananatis (strain AJ13355)</name>
    <dbReference type="NCBI Taxonomy" id="932677"/>
    <lineage>
        <taxon>Bacteria</taxon>
        <taxon>Pseudomonadati</taxon>
        <taxon>Pseudomonadota</taxon>
        <taxon>Gammaproteobacteria</taxon>
        <taxon>Enterobacterales</taxon>
        <taxon>Erwiniaceae</taxon>
        <taxon>Pantoea</taxon>
    </lineage>
</organism>
<evidence type="ECO:0000313" key="1">
    <source>
        <dbReference type="EMBL" id="BAK10473.1"/>
    </source>
</evidence>
<dbReference type="eggNOG" id="ENOG5031KBP">
    <property type="taxonomic scope" value="Bacteria"/>
</dbReference>
<protein>
    <submittedName>
        <fullName evidence="1">Uncharacterized protein</fullName>
    </submittedName>
</protein>